<dbReference type="OrthoDB" id="5230873at2759"/>
<feature type="signal peptide" evidence="1">
    <location>
        <begin position="1"/>
        <end position="22"/>
    </location>
</feature>
<sequence>MHHITMRLAIACVVVSATAAAAAPFNFTVNYKINNVDFLARAWYGDAHLYVGPTVPASIHTAFNFTISSPSRSPLYIEPATPGAKVPDQTFLAVNNAPGASDPLFFSSSAAGLPEGGLSLWARYANLLFPILDDGSIQSYFYLGETEVEGTYIVKWKQGGVRQQSLATTTGLGGLGVQLTVLDPTL</sequence>
<keyword evidence="1" id="KW-0732">Signal</keyword>
<proteinExistence type="predicted"/>
<keyword evidence="3" id="KW-1185">Reference proteome</keyword>
<dbReference type="RefSeq" id="XP_045957981.1">
    <property type="nucleotide sequence ID" value="XM_046095796.1"/>
</dbReference>
<dbReference type="AlphaFoldDB" id="A0A9P8UK93"/>
<accession>A0A9P8UK93</accession>
<comment type="caution">
    <text evidence="2">The sequence shown here is derived from an EMBL/GenBank/DDBJ whole genome shotgun (WGS) entry which is preliminary data.</text>
</comment>
<reference evidence="2" key="1">
    <citation type="journal article" date="2021" name="Nat. Commun.">
        <title>Genetic determinants of endophytism in the Arabidopsis root mycobiome.</title>
        <authorList>
            <person name="Mesny F."/>
            <person name="Miyauchi S."/>
            <person name="Thiergart T."/>
            <person name="Pickel B."/>
            <person name="Atanasova L."/>
            <person name="Karlsson M."/>
            <person name="Huettel B."/>
            <person name="Barry K.W."/>
            <person name="Haridas S."/>
            <person name="Chen C."/>
            <person name="Bauer D."/>
            <person name="Andreopoulos W."/>
            <person name="Pangilinan J."/>
            <person name="LaButti K."/>
            <person name="Riley R."/>
            <person name="Lipzen A."/>
            <person name="Clum A."/>
            <person name="Drula E."/>
            <person name="Henrissat B."/>
            <person name="Kohler A."/>
            <person name="Grigoriev I.V."/>
            <person name="Martin F.M."/>
            <person name="Hacquard S."/>
        </authorList>
    </citation>
    <scope>NUCLEOTIDE SEQUENCE</scope>
    <source>
        <strain evidence="2">MPI-SDFR-AT-0073</strain>
    </source>
</reference>
<organism evidence="2 3">
    <name type="scientific">Truncatella angustata</name>
    <dbReference type="NCBI Taxonomy" id="152316"/>
    <lineage>
        <taxon>Eukaryota</taxon>
        <taxon>Fungi</taxon>
        <taxon>Dikarya</taxon>
        <taxon>Ascomycota</taxon>
        <taxon>Pezizomycotina</taxon>
        <taxon>Sordariomycetes</taxon>
        <taxon>Xylariomycetidae</taxon>
        <taxon>Amphisphaeriales</taxon>
        <taxon>Sporocadaceae</taxon>
        <taxon>Truncatella</taxon>
    </lineage>
</organism>
<dbReference type="EMBL" id="JAGPXC010000004">
    <property type="protein sequence ID" value="KAH6653711.1"/>
    <property type="molecule type" value="Genomic_DNA"/>
</dbReference>
<name>A0A9P8UK93_9PEZI</name>
<feature type="chain" id="PRO_5040380361" evidence="1">
    <location>
        <begin position="23"/>
        <end position="186"/>
    </location>
</feature>
<dbReference type="Proteomes" id="UP000758603">
    <property type="component" value="Unassembled WGS sequence"/>
</dbReference>
<evidence type="ECO:0000313" key="2">
    <source>
        <dbReference type="EMBL" id="KAH6653711.1"/>
    </source>
</evidence>
<protein>
    <submittedName>
        <fullName evidence="2">Uncharacterized protein</fullName>
    </submittedName>
</protein>
<evidence type="ECO:0000256" key="1">
    <source>
        <dbReference type="SAM" id="SignalP"/>
    </source>
</evidence>
<dbReference type="GeneID" id="70124689"/>
<gene>
    <name evidence="2" type="ORF">BKA67DRAFT_257099</name>
</gene>
<evidence type="ECO:0000313" key="3">
    <source>
        <dbReference type="Proteomes" id="UP000758603"/>
    </source>
</evidence>